<name>A0A4S1XDY5_9SPHN</name>
<accession>A0A4S1XDY5</accession>
<gene>
    <name evidence="2" type="ORF">E5A73_08255</name>
</gene>
<comment type="caution">
    <text evidence="2">The sequence shown here is derived from an EMBL/GenBank/DDBJ whole genome shotgun (WGS) entry which is preliminary data.</text>
</comment>
<feature type="region of interest" description="Disordered" evidence="1">
    <location>
        <begin position="1"/>
        <end position="21"/>
    </location>
</feature>
<dbReference type="EMBL" id="SRXT01000003">
    <property type="protein sequence ID" value="TGX54105.1"/>
    <property type="molecule type" value="Genomic_DNA"/>
</dbReference>
<evidence type="ECO:0000256" key="1">
    <source>
        <dbReference type="SAM" id="MobiDB-lite"/>
    </source>
</evidence>
<dbReference type="AlphaFoldDB" id="A0A4S1XDY5"/>
<proteinExistence type="predicted"/>
<reference evidence="2 3" key="1">
    <citation type="submission" date="2019-04" db="EMBL/GenBank/DDBJ databases">
        <title>Sphingomonas psychrotolerans sp. nov., isolated from soil in the Tianshan Mountains, Xinjiang, China.</title>
        <authorList>
            <person name="Luo Y."/>
            <person name="Sheng H."/>
        </authorList>
    </citation>
    <scope>NUCLEOTIDE SEQUENCE [LARGE SCALE GENOMIC DNA]</scope>
    <source>
        <strain evidence="2 3">ZFGT-11</strain>
    </source>
</reference>
<keyword evidence="3" id="KW-1185">Reference proteome</keyword>
<evidence type="ECO:0000313" key="3">
    <source>
        <dbReference type="Proteomes" id="UP000306147"/>
    </source>
</evidence>
<dbReference type="OrthoDB" id="7569521at2"/>
<evidence type="ECO:0000313" key="2">
    <source>
        <dbReference type="EMBL" id="TGX54105.1"/>
    </source>
</evidence>
<dbReference type="Proteomes" id="UP000306147">
    <property type="component" value="Unassembled WGS sequence"/>
</dbReference>
<protein>
    <submittedName>
        <fullName evidence="2">Uncharacterized protein</fullName>
    </submittedName>
</protein>
<dbReference type="RefSeq" id="WP_135963344.1">
    <property type="nucleotide sequence ID" value="NZ_SRXT01000003.1"/>
</dbReference>
<sequence>MNFDRAGWAAERGNYDGESRRGGMVAQLDDAGITVGAARETVRSLLGEPDSTGPAADIYFLGRSATGPSFETYRIDYDSAGKVRAARVQRS</sequence>
<organism evidence="2 3">
    <name type="scientific">Sphingomonas gei</name>
    <dbReference type="NCBI Taxonomy" id="1395960"/>
    <lineage>
        <taxon>Bacteria</taxon>
        <taxon>Pseudomonadati</taxon>
        <taxon>Pseudomonadota</taxon>
        <taxon>Alphaproteobacteria</taxon>
        <taxon>Sphingomonadales</taxon>
        <taxon>Sphingomonadaceae</taxon>
        <taxon>Sphingomonas</taxon>
    </lineage>
</organism>